<reference evidence="2 3" key="1">
    <citation type="submission" date="2020-08" db="EMBL/GenBank/DDBJ databases">
        <title>Paraeoetvoesia sp. YC-7-48 draft genome sequence.</title>
        <authorList>
            <person name="Yao L."/>
        </authorList>
    </citation>
    <scope>NUCLEOTIDE SEQUENCE [LARGE SCALE GENOMIC DNA]</scope>
    <source>
        <strain evidence="3">YC-7-48</strain>
    </source>
</reference>
<dbReference type="Pfam" id="PF01381">
    <property type="entry name" value="HTH_3"/>
    <property type="match status" value="1"/>
</dbReference>
<evidence type="ECO:0000313" key="3">
    <source>
        <dbReference type="Proteomes" id="UP000545386"/>
    </source>
</evidence>
<dbReference type="SUPFAM" id="SSF47413">
    <property type="entry name" value="lambda repressor-like DNA-binding domains"/>
    <property type="match status" value="1"/>
</dbReference>
<dbReference type="CDD" id="cd00093">
    <property type="entry name" value="HTH_XRE"/>
    <property type="match status" value="1"/>
</dbReference>
<protein>
    <submittedName>
        <fullName evidence="2">Helix-turn-helix transcriptional regulator</fullName>
    </submittedName>
</protein>
<sequence>MSLGSQVRKHRKLRGWTLEELEKRSGVSRGTISALENRDSSKSQYATDLAAAFGLTVQQLLEETTMDAKGSLQEPTPKRQVSNAGEFFLLEDEARLVKSYRKLTKPEKAYILAKAQEFIDDRATEAESPKKSA</sequence>
<proteinExistence type="predicted"/>
<dbReference type="InterPro" id="IPR010982">
    <property type="entry name" value="Lambda_DNA-bd_dom_sf"/>
</dbReference>
<name>A0A842HMN4_9BURK</name>
<organism evidence="2 3">
    <name type="scientific">Pusillimonas minor</name>
    <dbReference type="NCBI Taxonomy" id="2697024"/>
    <lineage>
        <taxon>Bacteria</taxon>
        <taxon>Pseudomonadati</taxon>
        <taxon>Pseudomonadota</taxon>
        <taxon>Betaproteobacteria</taxon>
        <taxon>Burkholderiales</taxon>
        <taxon>Alcaligenaceae</taxon>
        <taxon>Pusillimonas</taxon>
    </lineage>
</organism>
<feature type="domain" description="HTH cro/C1-type" evidence="1">
    <location>
        <begin position="7"/>
        <end position="60"/>
    </location>
</feature>
<evidence type="ECO:0000259" key="1">
    <source>
        <dbReference type="PROSITE" id="PS50943"/>
    </source>
</evidence>
<dbReference type="EMBL" id="JACJUU010000001">
    <property type="protein sequence ID" value="MBC2768580.1"/>
    <property type="molecule type" value="Genomic_DNA"/>
</dbReference>
<dbReference type="InterPro" id="IPR001387">
    <property type="entry name" value="Cro/C1-type_HTH"/>
</dbReference>
<evidence type="ECO:0000313" key="2">
    <source>
        <dbReference type="EMBL" id="MBC2768580.1"/>
    </source>
</evidence>
<dbReference type="AlphaFoldDB" id="A0A842HMN4"/>
<dbReference type="RefSeq" id="WP_185778415.1">
    <property type="nucleotide sequence ID" value="NZ_JACJUU010000001.1"/>
</dbReference>
<dbReference type="SMART" id="SM00530">
    <property type="entry name" value="HTH_XRE"/>
    <property type="match status" value="1"/>
</dbReference>
<gene>
    <name evidence="2" type="ORF">GTU67_01455</name>
</gene>
<dbReference type="Proteomes" id="UP000545386">
    <property type="component" value="Unassembled WGS sequence"/>
</dbReference>
<comment type="caution">
    <text evidence="2">The sequence shown here is derived from an EMBL/GenBank/DDBJ whole genome shotgun (WGS) entry which is preliminary data.</text>
</comment>
<dbReference type="Gene3D" id="1.10.260.40">
    <property type="entry name" value="lambda repressor-like DNA-binding domains"/>
    <property type="match status" value="1"/>
</dbReference>
<dbReference type="PROSITE" id="PS50943">
    <property type="entry name" value="HTH_CROC1"/>
    <property type="match status" value="1"/>
</dbReference>
<dbReference type="GO" id="GO:0003677">
    <property type="term" value="F:DNA binding"/>
    <property type="evidence" value="ECO:0007669"/>
    <property type="project" value="InterPro"/>
</dbReference>
<accession>A0A842HMN4</accession>
<keyword evidence="3" id="KW-1185">Reference proteome</keyword>